<sequence>MIDGHLAYKLTPELLLVHCRPSSANFQRFSTPPQTQKKKDITKKVTKKEDAFWPISNEADFQLGKNLAANQKQKQANETTTEFGRRCDRDFECDQCQRRSWIF</sequence>
<dbReference type="AlphaFoldDB" id="Q8MZ18"/>
<organism evidence="1">
    <name type="scientific">Drosophila melanogaster</name>
    <name type="common">Fruit fly</name>
    <dbReference type="NCBI Taxonomy" id="7227"/>
    <lineage>
        <taxon>Eukaryota</taxon>
        <taxon>Metazoa</taxon>
        <taxon>Ecdysozoa</taxon>
        <taxon>Arthropoda</taxon>
        <taxon>Hexapoda</taxon>
        <taxon>Insecta</taxon>
        <taxon>Pterygota</taxon>
        <taxon>Neoptera</taxon>
        <taxon>Endopterygota</taxon>
        <taxon>Diptera</taxon>
        <taxon>Brachycera</taxon>
        <taxon>Muscomorpha</taxon>
        <taxon>Ephydroidea</taxon>
        <taxon>Drosophilidae</taxon>
        <taxon>Drosophila</taxon>
        <taxon>Sophophora</taxon>
    </lineage>
</organism>
<dbReference type="IntAct" id="Q8MZ18">
    <property type="interactions" value="1"/>
</dbReference>
<evidence type="ECO:0000313" key="1">
    <source>
        <dbReference type="EMBL" id="AAM29420.1"/>
    </source>
</evidence>
<name>Q8MZ18_DROME</name>
<accession>Q8MZ18</accession>
<dbReference type="EMBL" id="AY113415">
    <property type="protein sequence ID" value="AAM29420.1"/>
    <property type="molecule type" value="mRNA"/>
</dbReference>
<proteinExistence type="evidence at transcript level"/>
<dbReference type="UCSC" id="CG31647-RB">
    <property type="organism name" value="d. melanogaster"/>
</dbReference>
<protein>
    <submittedName>
        <fullName evidence="1">RE16275p</fullName>
    </submittedName>
</protein>
<reference evidence="1" key="1">
    <citation type="submission" date="2002-05" db="EMBL/GenBank/DDBJ databases">
        <authorList>
            <person name="Stapleton M."/>
            <person name="Brokstein P."/>
            <person name="Hong L."/>
            <person name="Agbayani A."/>
            <person name="Carlson J."/>
            <person name="Champe M."/>
            <person name="Chavez C."/>
            <person name="Dorsett V."/>
            <person name="Dresnek D."/>
            <person name="Farfan D."/>
            <person name="Frise E."/>
            <person name="George R."/>
            <person name="Gonzalez M."/>
            <person name="Guarin H."/>
            <person name="Kronmiller B."/>
            <person name="Li P."/>
            <person name="Liao G."/>
            <person name="Miranda A."/>
            <person name="Mungall C.J."/>
            <person name="Nunoo J."/>
            <person name="Pacleb J."/>
            <person name="Paragas V."/>
            <person name="Park S."/>
            <person name="Patel S."/>
            <person name="Phouanenavong S."/>
            <person name="Wan K."/>
            <person name="Yu C."/>
            <person name="Lewis S.E."/>
            <person name="Rubin G.M."/>
            <person name="Celniker S."/>
        </authorList>
    </citation>
    <scope>NUCLEOTIDE SEQUENCE</scope>
    <source>
        <strain evidence="1">Berkeley</strain>
    </source>
</reference>